<reference evidence="3" key="3">
    <citation type="submission" date="2021-05" db="UniProtKB">
        <authorList>
            <consortium name="EnsemblPlants"/>
        </authorList>
    </citation>
    <scope>IDENTIFICATION</scope>
    <source>
        <strain evidence="3">cv. B73</strain>
    </source>
</reference>
<feature type="domain" description="PIPK" evidence="2">
    <location>
        <begin position="1"/>
        <end position="137"/>
    </location>
</feature>
<dbReference type="FunFam" id="3.30.800.10:FF:000007">
    <property type="entry name" value="Putative 1-phosphatidylinositol-4-phosphate 5-kinase/ zinc ion binding family"/>
    <property type="match status" value="1"/>
</dbReference>
<dbReference type="EnsemblPlants" id="Zm00001eb112440_T001">
    <property type="protein sequence ID" value="Zm00001eb112440_P001"/>
    <property type="gene ID" value="Zm00001eb112440"/>
</dbReference>
<dbReference type="Gramene" id="Zm00001eb112440_T001">
    <property type="protein sequence ID" value="Zm00001eb112440_P001"/>
    <property type="gene ID" value="Zm00001eb112440"/>
</dbReference>
<keyword evidence="4" id="KW-1185">Reference proteome</keyword>
<keyword evidence="1" id="KW-0067">ATP-binding</keyword>
<dbReference type="GO" id="GO:0046488">
    <property type="term" value="P:phosphatidylinositol metabolic process"/>
    <property type="evidence" value="ECO:0007669"/>
    <property type="project" value="UniProtKB-UniRule"/>
</dbReference>
<reference evidence="3" key="2">
    <citation type="submission" date="2019-07" db="EMBL/GenBank/DDBJ databases">
        <authorList>
            <person name="Seetharam A."/>
            <person name="Woodhouse M."/>
            <person name="Cannon E."/>
        </authorList>
    </citation>
    <scope>NUCLEOTIDE SEQUENCE [LARGE SCALE GENOMIC DNA]</scope>
    <source>
        <strain evidence="3">cv. B73</strain>
    </source>
</reference>
<dbReference type="Pfam" id="PF01504">
    <property type="entry name" value="PIP5K"/>
    <property type="match status" value="1"/>
</dbReference>
<evidence type="ECO:0000313" key="3">
    <source>
        <dbReference type="EnsemblPlants" id="Zm00001eb112440_P001"/>
    </source>
</evidence>
<dbReference type="PANTHER" id="PTHR45748">
    <property type="entry name" value="1-PHOSPHATIDYLINOSITOL 3-PHOSPHATE 5-KINASE-RELATED"/>
    <property type="match status" value="1"/>
</dbReference>
<evidence type="ECO:0000313" key="4">
    <source>
        <dbReference type="Proteomes" id="UP000007305"/>
    </source>
</evidence>
<proteinExistence type="predicted"/>
<dbReference type="GO" id="GO:0052742">
    <property type="term" value="F:phosphatidylinositol kinase activity"/>
    <property type="evidence" value="ECO:0007669"/>
    <property type="project" value="InterPro"/>
</dbReference>
<dbReference type="Gene3D" id="3.30.800.10">
    <property type="entry name" value="Phosphatidylinositol Phosphate Kinase II Beta"/>
    <property type="match status" value="1"/>
</dbReference>
<dbReference type="GO" id="GO:0005524">
    <property type="term" value="F:ATP binding"/>
    <property type="evidence" value="ECO:0007669"/>
    <property type="project" value="UniProtKB-UniRule"/>
</dbReference>
<dbReference type="AlphaFoldDB" id="A0A804MUI2"/>
<name>A0A804MUI2_MAIZE</name>
<dbReference type="InterPro" id="IPR002498">
    <property type="entry name" value="PInositol-4-P-4/5-kinase_core"/>
</dbReference>
<keyword evidence="1" id="KW-0808">Transferase</keyword>
<sequence>DSEASISSDDLSSYDTSLLLSSSLHPEIDVNGTTTLKWRYSVICVHSNQFYNLRRKCCPSELAYVASLSRCKRWDAQGGKSKAFFARTIDGRLIIKQIKKTEFDSFIKFAPDYFRHVNHSLDTGSQTCLAKILGIYQ</sequence>
<evidence type="ECO:0000259" key="2">
    <source>
        <dbReference type="PROSITE" id="PS51455"/>
    </source>
</evidence>
<dbReference type="InParanoid" id="A0A804MUI2"/>
<protein>
    <recommendedName>
        <fullName evidence="2">PIPK domain-containing protein</fullName>
    </recommendedName>
</protein>
<keyword evidence="1" id="KW-0418">Kinase</keyword>
<dbReference type="PROSITE" id="PS51455">
    <property type="entry name" value="PIPK"/>
    <property type="match status" value="1"/>
</dbReference>
<dbReference type="Proteomes" id="UP000007305">
    <property type="component" value="Chromosome 2"/>
</dbReference>
<accession>A0A804MUI2</accession>
<keyword evidence="1" id="KW-0547">Nucleotide-binding</keyword>
<dbReference type="PANTHER" id="PTHR45748:SF4">
    <property type="entry name" value="1-PHOSPHATIDYLINOSITOL-3-PHOSPHATE 5-KINASE FAB1D-RELATED"/>
    <property type="match status" value="1"/>
</dbReference>
<reference evidence="4" key="1">
    <citation type="submission" date="2015-12" db="EMBL/GenBank/DDBJ databases">
        <title>Update maize B73 reference genome by single molecule sequencing technologies.</title>
        <authorList>
            <consortium name="Maize Genome Sequencing Project"/>
            <person name="Ware D."/>
        </authorList>
    </citation>
    <scope>NUCLEOTIDE SEQUENCE [LARGE SCALE GENOMIC DNA]</scope>
    <source>
        <strain evidence="4">cv. B73</strain>
    </source>
</reference>
<dbReference type="SUPFAM" id="SSF56104">
    <property type="entry name" value="SAICAR synthase-like"/>
    <property type="match status" value="1"/>
</dbReference>
<evidence type="ECO:0000256" key="1">
    <source>
        <dbReference type="PROSITE-ProRule" id="PRU00781"/>
    </source>
</evidence>
<organism evidence="3 4">
    <name type="scientific">Zea mays</name>
    <name type="common">Maize</name>
    <dbReference type="NCBI Taxonomy" id="4577"/>
    <lineage>
        <taxon>Eukaryota</taxon>
        <taxon>Viridiplantae</taxon>
        <taxon>Streptophyta</taxon>
        <taxon>Embryophyta</taxon>
        <taxon>Tracheophyta</taxon>
        <taxon>Spermatophyta</taxon>
        <taxon>Magnoliopsida</taxon>
        <taxon>Liliopsida</taxon>
        <taxon>Poales</taxon>
        <taxon>Poaceae</taxon>
        <taxon>PACMAD clade</taxon>
        <taxon>Panicoideae</taxon>
        <taxon>Andropogonodae</taxon>
        <taxon>Andropogoneae</taxon>
        <taxon>Tripsacinae</taxon>
        <taxon>Zea</taxon>
    </lineage>
</organism>
<dbReference type="InterPro" id="IPR027484">
    <property type="entry name" value="PInositol-4-P-5-kinase_N"/>
</dbReference>